<dbReference type="SUPFAM" id="SSF54060">
    <property type="entry name" value="His-Me finger endonucleases"/>
    <property type="match status" value="1"/>
</dbReference>
<evidence type="ECO:0000313" key="16">
    <source>
        <dbReference type="Proteomes" id="UP000260862"/>
    </source>
</evidence>
<keyword evidence="6 10" id="KW-0378">Hydrolase</keyword>
<dbReference type="InterPro" id="IPR001604">
    <property type="entry name" value="Endo_G_ENPP1-like_dom"/>
</dbReference>
<name>A0A3E4MVY5_9BACT</name>
<dbReference type="SMART" id="SM00477">
    <property type="entry name" value="NUC"/>
    <property type="match status" value="1"/>
</dbReference>
<dbReference type="InterPro" id="IPR044925">
    <property type="entry name" value="His-Me_finger_sf"/>
</dbReference>
<evidence type="ECO:0000256" key="1">
    <source>
        <dbReference type="ARBA" id="ARBA00001946"/>
    </source>
</evidence>
<evidence type="ECO:0000256" key="12">
    <source>
        <dbReference type="SAM" id="Phobius"/>
    </source>
</evidence>
<comment type="cofactor">
    <cofactor evidence="1 10">
        <name>Mg(2+)</name>
        <dbReference type="ChEBI" id="CHEBI:18420"/>
    </cofactor>
</comment>
<evidence type="ECO:0000256" key="10">
    <source>
        <dbReference type="RuleBase" id="RU366055"/>
    </source>
</evidence>
<evidence type="ECO:0000259" key="14">
    <source>
        <dbReference type="SMART" id="SM00892"/>
    </source>
</evidence>
<dbReference type="Proteomes" id="UP000260862">
    <property type="component" value="Unassembled WGS sequence"/>
</dbReference>
<evidence type="ECO:0000256" key="2">
    <source>
        <dbReference type="ARBA" id="ARBA00010052"/>
    </source>
</evidence>
<evidence type="ECO:0000256" key="11">
    <source>
        <dbReference type="SAM" id="MobiDB-lite"/>
    </source>
</evidence>
<evidence type="ECO:0000313" key="15">
    <source>
        <dbReference type="EMBL" id="RGK53941.1"/>
    </source>
</evidence>
<feature type="region of interest" description="Disordered" evidence="11">
    <location>
        <begin position="54"/>
        <end position="78"/>
    </location>
</feature>
<dbReference type="PROSITE" id="PS01070">
    <property type="entry name" value="NUCLEASE_NON_SPEC"/>
    <property type="match status" value="1"/>
</dbReference>
<dbReference type="PANTHER" id="PTHR13966">
    <property type="entry name" value="ENDONUCLEASE RELATED"/>
    <property type="match status" value="1"/>
</dbReference>
<comment type="similarity">
    <text evidence="2 10">Belongs to the DNA/RNA non-specific endonuclease family.</text>
</comment>
<organism evidence="15 16">
    <name type="scientific">Phocaeicola plebeius</name>
    <dbReference type="NCBI Taxonomy" id="310297"/>
    <lineage>
        <taxon>Bacteria</taxon>
        <taxon>Pseudomonadati</taxon>
        <taxon>Bacteroidota</taxon>
        <taxon>Bacteroidia</taxon>
        <taxon>Bacteroidales</taxon>
        <taxon>Bacteroidaceae</taxon>
        <taxon>Phocaeicola</taxon>
    </lineage>
</organism>
<dbReference type="GO" id="GO:0016787">
    <property type="term" value="F:hydrolase activity"/>
    <property type="evidence" value="ECO:0007669"/>
    <property type="project" value="UniProtKB-KW"/>
</dbReference>
<sequence>MGKKKRSSSTGSLKSFILLLLILGGGAYFYQNQQNLPEAKELTKELSHTLEKAQEEVAQRLPEKPQDEAESQPSANRISSKLEIPVMLTKREEIKLQRTGYTVSYNNFYKTPNWVAWELTQQETKGSEERKNRFAPDPDLPEPRVEHADYTHSGYDRGHMAPAADMKWSKKAMEESFYMSNICPQNQKLNRDDWGDLEELCRSWARKYGTVHITCGPIYDKKQPKRIGEHQVAVPDRFFKVVLIYNRKSPIAMGFLFDNKAHHQALDKYMVSVDSVEKVTGMDFFSKLPDNVENRIEADIPALPSGR</sequence>
<evidence type="ECO:0000256" key="5">
    <source>
        <dbReference type="ARBA" id="ARBA00022759"/>
    </source>
</evidence>
<keyword evidence="16" id="KW-1185">Reference proteome</keyword>
<dbReference type="PANTHER" id="PTHR13966:SF5">
    <property type="entry name" value="ENDONUCLEASE G, MITOCHONDRIAL"/>
    <property type="match status" value="1"/>
</dbReference>
<keyword evidence="12" id="KW-1133">Transmembrane helix</keyword>
<reference evidence="15 16" key="1">
    <citation type="submission" date="2018-08" db="EMBL/GenBank/DDBJ databases">
        <title>A genome reference for cultivated species of the human gut microbiota.</title>
        <authorList>
            <person name="Zou Y."/>
            <person name="Xue W."/>
            <person name="Luo G."/>
        </authorList>
    </citation>
    <scope>NUCLEOTIDE SEQUENCE [LARGE SCALE GENOMIC DNA]</scope>
    <source>
        <strain evidence="15 16">TF10-3AC</strain>
    </source>
</reference>
<keyword evidence="12" id="KW-0812">Transmembrane</keyword>
<evidence type="ECO:0000256" key="4">
    <source>
        <dbReference type="ARBA" id="ARBA00022723"/>
    </source>
</evidence>
<dbReference type="InterPro" id="IPR040255">
    <property type="entry name" value="Non-specific_endonuclease"/>
</dbReference>
<keyword evidence="7" id="KW-0460">Magnesium</keyword>
<keyword evidence="5 10" id="KW-0255">Endonuclease</keyword>
<evidence type="ECO:0000256" key="9">
    <source>
        <dbReference type="PIRSR" id="PIRSR640255-2"/>
    </source>
</evidence>
<dbReference type="SMART" id="SM00892">
    <property type="entry name" value="Endonuclease_NS"/>
    <property type="match status" value="1"/>
</dbReference>
<protein>
    <recommendedName>
        <fullName evidence="10">Endonuclease</fullName>
        <ecNumber evidence="10">3.1.30.-</ecNumber>
    </recommendedName>
</protein>
<evidence type="ECO:0000256" key="3">
    <source>
        <dbReference type="ARBA" id="ARBA00022722"/>
    </source>
</evidence>
<dbReference type="RefSeq" id="WP_117673343.1">
    <property type="nucleotide sequence ID" value="NZ_CABOGR010000021.1"/>
</dbReference>
<feature type="region of interest" description="Disordered" evidence="11">
    <location>
        <begin position="125"/>
        <end position="145"/>
    </location>
</feature>
<feature type="transmembrane region" description="Helical" evidence="12">
    <location>
        <begin position="12"/>
        <end position="30"/>
    </location>
</feature>
<dbReference type="EMBL" id="QSQT01000021">
    <property type="protein sequence ID" value="RGK53941.1"/>
    <property type="molecule type" value="Genomic_DNA"/>
</dbReference>
<dbReference type="Pfam" id="PF01223">
    <property type="entry name" value="Endonuclease_NS"/>
    <property type="match status" value="1"/>
</dbReference>
<accession>A0A3E4MVY5</accession>
<dbReference type="GO" id="GO:0046872">
    <property type="term" value="F:metal ion binding"/>
    <property type="evidence" value="ECO:0007669"/>
    <property type="project" value="UniProtKB-KW"/>
</dbReference>
<evidence type="ECO:0000256" key="7">
    <source>
        <dbReference type="ARBA" id="ARBA00022842"/>
    </source>
</evidence>
<comment type="caution">
    <text evidence="15">The sequence shown here is derived from an EMBL/GenBank/DDBJ whole genome shotgun (WGS) entry which is preliminary data.</text>
</comment>
<feature type="domain" description="DNA/RNA non-specific endonuclease/pyrophosphatase/phosphodiesterase" evidence="14">
    <location>
        <begin position="97"/>
        <end position="291"/>
    </location>
</feature>
<evidence type="ECO:0000256" key="8">
    <source>
        <dbReference type="PIRSR" id="PIRSR640255-1"/>
    </source>
</evidence>
<feature type="compositionally biased region" description="Basic and acidic residues" evidence="11">
    <location>
        <begin position="54"/>
        <end position="67"/>
    </location>
</feature>
<dbReference type="GO" id="GO:0003676">
    <property type="term" value="F:nucleic acid binding"/>
    <property type="evidence" value="ECO:0007669"/>
    <property type="project" value="InterPro"/>
</dbReference>
<keyword evidence="3 10" id="KW-0540">Nuclease</keyword>
<feature type="binding site" evidence="9">
    <location>
        <position position="190"/>
    </location>
    <ligand>
        <name>Mg(2+)</name>
        <dbReference type="ChEBI" id="CHEBI:18420"/>
        <note>catalytic</note>
    </ligand>
</feature>
<feature type="domain" description="ENPP1-3/EXOG-like endonuclease/phosphodiesterase" evidence="13">
    <location>
        <begin position="98"/>
        <end position="291"/>
    </location>
</feature>
<evidence type="ECO:0000259" key="13">
    <source>
        <dbReference type="SMART" id="SM00477"/>
    </source>
</evidence>
<dbReference type="InterPro" id="IPR020821">
    <property type="entry name" value="ENPP1-3/EXOG-like_nuc-like"/>
</dbReference>
<proteinExistence type="inferred from homology"/>
<keyword evidence="4 9" id="KW-0479">Metal-binding</keyword>
<dbReference type="CDD" id="cd00091">
    <property type="entry name" value="NUC"/>
    <property type="match status" value="1"/>
</dbReference>
<dbReference type="EC" id="3.1.30.-" evidence="10"/>
<dbReference type="Gene3D" id="3.40.570.10">
    <property type="entry name" value="Extracellular Endonuclease, subunit A"/>
    <property type="match status" value="1"/>
</dbReference>
<feature type="active site" description="Proton acceptor" evidence="8">
    <location>
        <position position="159"/>
    </location>
</feature>
<dbReference type="InterPro" id="IPR018524">
    <property type="entry name" value="DNA/RNA_endonuclease_AS"/>
</dbReference>
<evidence type="ECO:0000256" key="6">
    <source>
        <dbReference type="ARBA" id="ARBA00022801"/>
    </source>
</evidence>
<dbReference type="GO" id="GO:0004519">
    <property type="term" value="F:endonuclease activity"/>
    <property type="evidence" value="ECO:0007669"/>
    <property type="project" value="UniProtKB-UniRule"/>
</dbReference>
<gene>
    <name evidence="15" type="ORF">DXD04_11405</name>
</gene>
<keyword evidence="12" id="KW-0472">Membrane</keyword>
<dbReference type="AlphaFoldDB" id="A0A3E4MVY5"/>
<dbReference type="InterPro" id="IPR044929">
    <property type="entry name" value="DNA/RNA_non-sp_Endonuclease_sf"/>
</dbReference>